<evidence type="ECO:0000313" key="5">
    <source>
        <dbReference type="EMBL" id="MDR5904380.1"/>
    </source>
</evidence>
<dbReference type="InterPro" id="IPR036291">
    <property type="entry name" value="NAD(P)-bd_dom_sf"/>
</dbReference>
<evidence type="ECO:0000256" key="2">
    <source>
        <dbReference type="ARBA" id="ARBA00023002"/>
    </source>
</evidence>
<dbReference type="InterPro" id="IPR028939">
    <property type="entry name" value="P5C_Rdtase_cat_N"/>
</dbReference>
<protein>
    <submittedName>
        <fullName evidence="5">NAD(P)-binding domain-containing protein</fullName>
    </submittedName>
</protein>
<feature type="domain" description="Pyrroline-5-carboxylate reductase catalytic N-terminal" evidence="3">
    <location>
        <begin position="2"/>
        <end position="94"/>
    </location>
</feature>
<keyword evidence="6" id="KW-1185">Reference proteome</keyword>
<gene>
    <name evidence="5" type="ORF">QC821_03725</name>
</gene>
<dbReference type="Proteomes" id="UP001251374">
    <property type="component" value="Unassembled WGS sequence"/>
</dbReference>
<keyword evidence="2" id="KW-0560">Oxidoreductase</keyword>
<organism evidence="5 6">
    <name type="scientific">Franzmannia qiaohouensis</name>
    <dbReference type="NCBI Taxonomy" id="1329370"/>
    <lineage>
        <taxon>Bacteria</taxon>
        <taxon>Pseudomonadati</taxon>
        <taxon>Pseudomonadota</taxon>
        <taxon>Gammaproteobacteria</taxon>
        <taxon>Oceanospirillales</taxon>
        <taxon>Halomonadaceae</taxon>
        <taxon>Franzmannia</taxon>
    </lineage>
</organism>
<proteinExistence type="inferred from homology"/>
<evidence type="ECO:0000259" key="3">
    <source>
        <dbReference type="Pfam" id="PF03807"/>
    </source>
</evidence>
<dbReference type="Gene3D" id="1.10.3730.10">
    <property type="entry name" value="ProC C-terminal domain-like"/>
    <property type="match status" value="1"/>
</dbReference>
<dbReference type="InterPro" id="IPR008927">
    <property type="entry name" value="6-PGluconate_DH-like_C_sf"/>
</dbReference>
<dbReference type="PIRSF" id="PIRSF000193">
    <property type="entry name" value="Pyrrol-5-carb_rd"/>
    <property type="match status" value="1"/>
</dbReference>
<evidence type="ECO:0000256" key="1">
    <source>
        <dbReference type="ARBA" id="ARBA00005525"/>
    </source>
</evidence>
<dbReference type="EMBL" id="JARWAM010000002">
    <property type="protein sequence ID" value="MDR5904380.1"/>
    <property type="molecule type" value="Genomic_DNA"/>
</dbReference>
<dbReference type="InterPro" id="IPR000304">
    <property type="entry name" value="Pyrroline-COOH_reductase"/>
</dbReference>
<dbReference type="SUPFAM" id="SSF48179">
    <property type="entry name" value="6-phosphogluconate dehydrogenase C-terminal domain-like"/>
    <property type="match status" value="1"/>
</dbReference>
<dbReference type="PANTHER" id="PTHR11645:SF13">
    <property type="entry name" value="PYRROLINE-5-CARBOXYLATE REDUCTASE CATALYTIC N-TERMINAL DOMAIN-CONTAINING PROTEIN"/>
    <property type="match status" value="1"/>
</dbReference>
<dbReference type="RefSeq" id="WP_309717155.1">
    <property type="nucleotide sequence ID" value="NZ_JARWAM010000002.1"/>
</dbReference>
<dbReference type="Gene3D" id="3.40.50.720">
    <property type="entry name" value="NAD(P)-binding Rossmann-like Domain"/>
    <property type="match status" value="1"/>
</dbReference>
<accession>A0ABU1HCM8</accession>
<name>A0ABU1HCM8_9GAMM</name>
<comment type="similarity">
    <text evidence="1">Belongs to the pyrroline-5-carboxylate reductase family.</text>
</comment>
<feature type="domain" description="Pyrroline-5-carboxylate reductase dimerisation" evidence="4">
    <location>
        <begin position="154"/>
        <end position="253"/>
    </location>
</feature>
<dbReference type="PANTHER" id="PTHR11645">
    <property type="entry name" value="PYRROLINE-5-CARBOXYLATE REDUCTASE"/>
    <property type="match status" value="1"/>
</dbReference>
<dbReference type="SUPFAM" id="SSF51735">
    <property type="entry name" value="NAD(P)-binding Rossmann-fold domains"/>
    <property type="match status" value="1"/>
</dbReference>
<sequence length="262" mass="27660">MTIGILGTGHLAESIVHGLQRRGDSERIVLSPRNASRAAALAEAYPANVAVASSNQAVLDTADTILLTIRPQIADSVLSGLSFRPNHAVISMMALLPLAQVISWVSPATMVARAATLPYVAKAAGPVLLYPGQLQAITLFEQLGPLEIATDESTLDTLWTLTAMMAPYFASIDTMANWAQQQGVAADQAGRFISGMLTALGSLCEDYPDGHFAQLVAASQTPGGINQQALQQLQRSGCCEALEQALDGVQQRISRHTGRAPT</sequence>
<comment type="caution">
    <text evidence="5">The sequence shown here is derived from an EMBL/GenBank/DDBJ whole genome shotgun (WGS) entry which is preliminary data.</text>
</comment>
<evidence type="ECO:0000313" key="6">
    <source>
        <dbReference type="Proteomes" id="UP001251374"/>
    </source>
</evidence>
<dbReference type="Pfam" id="PF03807">
    <property type="entry name" value="F420_oxidored"/>
    <property type="match status" value="1"/>
</dbReference>
<reference evidence="5 6" key="1">
    <citation type="submission" date="2023-04" db="EMBL/GenBank/DDBJ databases">
        <title>A long-awaited taxogenomic arrangement of the family Halomonadaceae.</title>
        <authorList>
            <person name="De La Haba R."/>
            <person name="Chuvochina M."/>
            <person name="Wittouck S."/>
            <person name="Arahal D.R."/>
            <person name="Sanchez-Porro C."/>
            <person name="Hugenholtz P."/>
            <person name="Ventosa A."/>
        </authorList>
    </citation>
    <scope>NUCLEOTIDE SEQUENCE [LARGE SCALE GENOMIC DNA]</scope>
    <source>
        <strain evidence="5 6">DSM 26770</strain>
    </source>
</reference>
<evidence type="ECO:0000259" key="4">
    <source>
        <dbReference type="Pfam" id="PF14748"/>
    </source>
</evidence>
<dbReference type="Pfam" id="PF14748">
    <property type="entry name" value="P5CR_dimer"/>
    <property type="match status" value="1"/>
</dbReference>
<dbReference type="InterPro" id="IPR029036">
    <property type="entry name" value="P5CR_dimer"/>
</dbReference>